<feature type="transmembrane region" description="Helical" evidence="11">
    <location>
        <begin position="185"/>
        <end position="209"/>
    </location>
</feature>
<evidence type="ECO:0000259" key="12">
    <source>
        <dbReference type="PROSITE" id="PS50262"/>
    </source>
</evidence>
<dbReference type="AlphaFoldDB" id="A0A3M6UC27"/>
<evidence type="ECO:0000313" key="13">
    <source>
        <dbReference type="EMBL" id="RMX51106.1"/>
    </source>
</evidence>
<keyword evidence="4 11" id="KW-1133">Transmembrane helix</keyword>
<dbReference type="InterPro" id="IPR017452">
    <property type="entry name" value="GPCR_Rhodpsn_7TM"/>
</dbReference>
<evidence type="ECO:0000256" key="10">
    <source>
        <dbReference type="RuleBase" id="RU000688"/>
    </source>
</evidence>
<gene>
    <name evidence="13" type="ORF">pdam_00017886</name>
</gene>
<keyword evidence="5 10" id="KW-0297">G-protein coupled receptor</keyword>
<evidence type="ECO:0000313" key="14">
    <source>
        <dbReference type="Proteomes" id="UP000275408"/>
    </source>
</evidence>
<dbReference type="EMBL" id="RCHS01001822">
    <property type="protein sequence ID" value="RMX51106.1"/>
    <property type="molecule type" value="Genomic_DNA"/>
</dbReference>
<evidence type="ECO:0000256" key="8">
    <source>
        <dbReference type="ARBA" id="ARBA00023180"/>
    </source>
</evidence>
<dbReference type="PANTHER" id="PTHR24246:SF27">
    <property type="entry name" value="ADENOSINE RECEPTOR, ISOFORM A"/>
    <property type="match status" value="1"/>
</dbReference>
<keyword evidence="7 10" id="KW-0675">Receptor</keyword>
<protein>
    <recommendedName>
        <fullName evidence="12">G-protein coupled receptors family 1 profile domain-containing protein</fullName>
    </recommendedName>
</protein>
<dbReference type="GO" id="GO:0004930">
    <property type="term" value="F:G protein-coupled receptor activity"/>
    <property type="evidence" value="ECO:0007669"/>
    <property type="project" value="UniProtKB-KW"/>
</dbReference>
<accession>A0A3M6UC27</accession>
<proteinExistence type="inferred from homology"/>
<dbReference type="PROSITE" id="PS50262">
    <property type="entry name" value="G_PROTEIN_RECEP_F1_2"/>
    <property type="match status" value="1"/>
</dbReference>
<dbReference type="GO" id="GO:0005886">
    <property type="term" value="C:plasma membrane"/>
    <property type="evidence" value="ECO:0007669"/>
    <property type="project" value="UniProtKB-SubCell"/>
</dbReference>
<keyword evidence="14" id="KW-1185">Reference proteome</keyword>
<dbReference type="OrthoDB" id="9445642at2759"/>
<dbReference type="InterPro" id="IPR000276">
    <property type="entry name" value="GPCR_Rhodpsn"/>
</dbReference>
<dbReference type="Pfam" id="PF00001">
    <property type="entry name" value="7tm_1"/>
    <property type="match status" value="1"/>
</dbReference>
<name>A0A3M6UC27_POCDA</name>
<evidence type="ECO:0000256" key="5">
    <source>
        <dbReference type="ARBA" id="ARBA00023040"/>
    </source>
</evidence>
<evidence type="ECO:0000256" key="1">
    <source>
        <dbReference type="ARBA" id="ARBA00004651"/>
    </source>
</evidence>
<dbReference type="SUPFAM" id="SSF81321">
    <property type="entry name" value="Family A G protein-coupled receptor-like"/>
    <property type="match status" value="1"/>
</dbReference>
<feature type="transmembrane region" description="Helical" evidence="11">
    <location>
        <begin position="70"/>
        <end position="96"/>
    </location>
</feature>
<comment type="similarity">
    <text evidence="10">Belongs to the G-protein coupled receptor 1 family.</text>
</comment>
<keyword evidence="3 10" id="KW-0812">Transmembrane</keyword>
<evidence type="ECO:0000256" key="4">
    <source>
        <dbReference type="ARBA" id="ARBA00022989"/>
    </source>
</evidence>
<reference evidence="13 14" key="1">
    <citation type="journal article" date="2018" name="Sci. Rep.">
        <title>Comparative analysis of the Pocillopora damicornis genome highlights role of immune system in coral evolution.</title>
        <authorList>
            <person name="Cunning R."/>
            <person name="Bay R.A."/>
            <person name="Gillette P."/>
            <person name="Baker A.C."/>
            <person name="Traylor-Knowles N."/>
        </authorList>
    </citation>
    <scope>NUCLEOTIDE SEQUENCE [LARGE SCALE GENOMIC DNA]</scope>
    <source>
        <strain evidence="13">RSMAS</strain>
        <tissue evidence="13">Whole animal</tissue>
    </source>
</reference>
<keyword evidence="6 11" id="KW-0472">Membrane</keyword>
<dbReference type="CDD" id="cd00637">
    <property type="entry name" value="7tm_classA_rhodopsin-like"/>
    <property type="match status" value="1"/>
</dbReference>
<evidence type="ECO:0000256" key="2">
    <source>
        <dbReference type="ARBA" id="ARBA00022475"/>
    </source>
</evidence>
<evidence type="ECO:0000256" key="6">
    <source>
        <dbReference type="ARBA" id="ARBA00023136"/>
    </source>
</evidence>
<feature type="transmembrane region" description="Helical" evidence="11">
    <location>
        <begin position="147"/>
        <end position="165"/>
    </location>
</feature>
<dbReference type="PANTHER" id="PTHR24246">
    <property type="entry name" value="OLFACTORY RECEPTOR AND ADENOSINE RECEPTOR"/>
    <property type="match status" value="1"/>
</dbReference>
<feature type="transmembrane region" description="Helical" evidence="11">
    <location>
        <begin position="237"/>
        <end position="260"/>
    </location>
</feature>
<keyword evidence="2" id="KW-1003">Cell membrane</keyword>
<organism evidence="13 14">
    <name type="scientific">Pocillopora damicornis</name>
    <name type="common">Cauliflower coral</name>
    <name type="synonym">Millepora damicornis</name>
    <dbReference type="NCBI Taxonomy" id="46731"/>
    <lineage>
        <taxon>Eukaryota</taxon>
        <taxon>Metazoa</taxon>
        <taxon>Cnidaria</taxon>
        <taxon>Anthozoa</taxon>
        <taxon>Hexacorallia</taxon>
        <taxon>Scleractinia</taxon>
        <taxon>Astrocoeniina</taxon>
        <taxon>Pocilloporidae</taxon>
        <taxon>Pocillopora</taxon>
    </lineage>
</organism>
<dbReference type="PRINTS" id="PR00237">
    <property type="entry name" value="GPCRRHODOPSN"/>
</dbReference>
<keyword evidence="9 10" id="KW-0807">Transducer</keyword>
<dbReference type="STRING" id="46731.A0A3M6UC27"/>
<dbReference type="PROSITE" id="PS00237">
    <property type="entry name" value="G_PROTEIN_RECEP_F1_1"/>
    <property type="match status" value="1"/>
</dbReference>
<feature type="transmembrane region" description="Helical" evidence="11">
    <location>
        <begin position="39"/>
        <end position="58"/>
    </location>
</feature>
<keyword evidence="8" id="KW-0325">Glycoprotein</keyword>
<feature type="transmembrane region" description="Helical" evidence="11">
    <location>
        <begin position="108"/>
        <end position="126"/>
    </location>
</feature>
<comment type="subcellular location">
    <subcellularLocation>
        <location evidence="1">Cell membrane</location>
        <topology evidence="1">Multi-pass membrane protein</topology>
    </subcellularLocation>
</comment>
<evidence type="ECO:0000256" key="3">
    <source>
        <dbReference type="ARBA" id="ARBA00022692"/>
    </source>
</evidence>
<dbReference type="Gene3D" id="1.20.1070.10">
    <property type="entry name" value="Rhodopsin 7-helix transmembrane proteins"/>
    <property type="match status" value="1"/>
</dbReference>
<evidence type="ECO:0000256" key="11">
    <source>
        <dbReference type="SAM" id="Phobius"/>
    </source>
</evidence>
<dbReference type="Proteomes" id="UP000275408">
    <property type="component" value="Unassembled WGS sequence"/>
</dbReference>
<evidence type="ECO:0000256" key="7">
    <source>
        <dbReference type="ARBA" id="ARBA00023170"/>
    </source>
</evidence>
<feature type="domain" description="G-protein coupled receptors family 1 profile" evidence="12">
    <location>
        <begin position="49"/>
        <end position="296"/>
    </location>
</feature>
<sequence length="355" mass="40261">MSQGSEVKRLNFSRSPNVSVGSDVIKVQQNAGYELLYEVLPFAIIIIIVNGTVFFLFMKSKRLRSPSNCLLLSLAVCDFTNGFVCIPLFLVVALGVMPNPHIGSFNYLLNNCVAMSAAYHILAITLERYYSIKKPFVHRQLTKKAMLKVALLVWVVALIIGFMPYAWDSLRITDLVSFMKVKVGYVAFCLTFVFLIPCVLIVTSQTIMFKFIARSGRQGLTATKAAQRKAKNDKKCLIIFALMAIIYVVCWLPWFILYLYVSFWFVSGETLVELQKISRWVVIFRYTTSVVNPLLYTFFKRDFLVAFKLIVLKRSSTSSASFACTSNKVDSQQRKLITSSNGKKHSEEIELETVV</sequence>
<evidence type="ECO:0000256" key="9">
    <source>
        <dbReference type="ARBA" id="ARBA00023224"/>
    </source>
</evidence>
<comment type="caution">
    <text evidence="13">The sequence shown here is derived from an EMBL/GenBank/DDBJ whole genome shotgun (WGS) entry which is preliminary data.</text>
</comment>